<reference evidence="2 3" key="1">
    <citation type="submission" date="2020-08" db="EMBL/GenBank/DDBJ databases">
        <title>Sequencing the genomes of 1000 actinobacteria strains.</title>
        <authorList>
            <person name="Klenk H.-P."/>
        </authorList>
    </citation>
    <scope>NUCLEOTIDE SEQUENCE [LARGE SCALE GENOMIC DNA]</scope>
    <source>
        <strain evidence="2 3">DSM 44320</strain>
    </source>
</reference>
<proteinExistence type="predicted"/>
<keyword evidence="1" id="KW-0472">Membrane</keyword>
<dbReference type="RefSeq" id="WP_183654196.1">
    <property type="nucleotide sequence ID" value="NZ_JACIBV010000001.1"/>
</dbReference>
<dbReference type="GeneID" id="95392213"/>
<evidence type="ECO:0000256" key="1">
    <source>
        <dbReference type="SAM" id="Phobius"/>
    </source>
</evidence>
<keyword evidence="3" id="KW-1185">Reference proteome</keyword>
<name>A0A7W5VLF0_9ACTN</name>
<evidence type="ECO:0000313" key="2">
    <source>
        <dbReference type="EMBL" id="MBB3730052.1"/>
    </source>
</evidence>
<dbReference type="Proteomes" id="UP000579945">
    <property type="component" value="Unassembled WGS sequence"/>
</dbReference>
<accession>A0A7W5VLF0</accession>
<keyword evidence="1" id="KW-0812">Transmembrane</keyword>
<organism evidence="2 3">
    <name type="scientific">Nonomuraea dietziae</name>
    <dbReference type="NCBI Taxonomy" id="65515"/>
    <lineage>
        <taxon>Bacteria</taxon>
        <taxon>Bacillati</taxon>
        <taxon>Actinomycetota</taxon>
        <taxon>Actinomycetes</taxon>
        <taxon>Streptosporangiales</taxon>
        <taxon>Streptosporangiaceae</taxon>
        <taxon>Nonomuraea</taxon>
    </lineage>
</organism>
<dbReference type="AlphaFoldDB" id="A0A7W5VLF0"/>
<gene>
    <name evidence="2" type="ORF">FHR33_005912</name>
</gene>
<protein>
    <submittedName>
        <fullName evidence="2">ABC-type multidrug transport system permease subunit</fullName>
    </submittedName>
</protein>
<evidence type="ECO:0000313" key="3">
    <source>
        <dbReference type="Proteomes" id="UP000579945"/>
    </source>
</evidence>
<sequence length="58" mass="6516">MDENDAYIDLPSGAELLFGQIVVWTVLLLPTAIFLIWVASVMARRSKQSLRRGPRDQG</sequence>
<feature type="transmembrane region" description="Helical" evidence="1">
    <location>
        <begin position="21"/>
        <end position="43"/>
    </location>
</feature>
<comment type="caution">
    <text evidence="2">The sequence shown here is derived from an EMBL/GenBank/DDBJ whole genome shotgun (WGS) entry which is preliminary data.</text>
</comment>
<keyword evidence="1" id="KW-1133">Transmembrane helix</keyword>
<dbReference type="EMBL" id="JACIBV010000001">
    <property type="protein sequence ID" value="MBB3730052.1"/>
    <property type="molecule type" value="Genomic_DNA"/>
</dbReference>